<feature type="compositionally biased region" description="Basic and acidic residues" evidence="1">
    <location>
        <begin position="37"/>
        <end position="48"/>
    </location>
</feature>
<sequence length="106" mass="11795">MVLGGESSGDNGKEEEALNDEPTKNRFEVLEEQGGSEECRQRKKEEKKTRKQAKAVAKKEKVEKTGKKLAEVTARSTKGSVPRAVDIPKKTKVTTRQHMGVTIEEI</sequence>
<name>A0A8T1WXY9_9STRA</name>
<dbReference type="AlphaFoldDB" id="A0A8T1WXY9"/>
<evidence type="ECO:0000313" key="3">
    <source>
        <dbReference type="Proteomes" id="UP000693981"/>
    </source>
</evidence>
<accession>A0A8T1WXY9</accession>
<organism evidence="2 3">
    <name type="scientific">Phytophthora boehmeriae</name>
    <dbReference type="NCBI Taxonomy" id="109152"/>
    <lineage>
        <taxon>Eukaryota</taxon>
        <taxon>Sar</taxon>
        <taxon>Stramenopiles</taxon>
        <taxon>Oomycota</taxon>
        <taxon>Peronosporomycetes</taxon>
        <taxon>Peronosporales</taxon>
        <taxon>Peronosporaceae</taxon>
        <taxon>Phytophthora</taxon>
    </lineage>
</organism>
<reference evidence="2" key="1">
    <citation type="submission" date="2021-02" db="EMBL/GenBank/DDBJ databases">
        <authorList>
            <person name="Palmer J.M."/>
        </authorList>
    </citation>
    <scope>NUCLEOTIDE SEQUENCE</scope>
    <source>
        <strain evidence="2">SCRP23</strain>
    </source>
</reference>
<feature type="compositionally biased region" description="Basic and acidic residues" evidence="1">
    <location>
        <begin position="57"/>
        <end position="70"/>
    </location>
</feature>
<protein>
    <submittedName>
        <fullName evidence="2">Uncharacterized protein</fullName>
    </submittedName>
</protein>
<gene>
    <name evidence="2" type="ORF">PHYBOEH_010590</name>
</gene>
<feature type="compositionally biased region" description="Basic and acidic residues" evidence="1">
    <location>
        <begin position="11"/>
        <end position="29"/>
    </location>
</feature>
<comment type="caution">
    <text evidence="2">The sequence shown here is derived from an EMBL/GenBank/DDBJ whole genome shotgun (WGS) entry which is preliminary data.</text>
</comment>
<proteinExistence type="predicted"/>
<feature type="region of interest" description="Disordered" evidence="1">
    <location>
        <begin position="1"/>
        <end position="106"/>
    </location>
</feature>
<dbReference type="Proteomes" id="UP000693981">
    <property type="component" value="Unassembled WGS sequence"/>
</dbReference>
<dbReference type="EMBL" id="JAGDFL010000073">
    <property type="protein sequence ID" value="KAG7398747.1"/>
    <property type="molecule type" value="Genomic_DNA"/>
</dbReference>
<evidence type="ECO:0000313" key="2">
    <source>
        <dbReference type="EMBL" id="KAG7398747.1"/>
    </source>
</evidence>
<evidence type="ECO:0000256" key="1">
    <source>
        <dbReference type="SAM" id="MobiDB-lite"/>
    </source>
</evidence>
<keyword evidence="3" id="KW-1185">Reference proteome</keyword>